<feature type="chain" id="PRO_5026731131" evidence="1">
    <location>
        <begin position="24"/>
        <end position="147"/>
    </location>
</feature>
<reference evidence="3 4" key="1">
    <citation type="submission" date="2020-01" db="EMBL/GenBank/DDBJ databases">
        <title>Leptobacterium flavescens.</title>
        <authorList>
            <person name="Wang G."/>
        </authorList>
    </citation>
    <scope>NUCLEOTIDE SEQUENCE [LARGE SCALE GENOMIC DNA]</scope>
    <source>
        <strain evidence="3 4">KCTC 22160</strain>
    </source>
</reference>
<sequence>MNTLKITTAIISVLFLGAFHLNAQEITGKWKTVDDETGETKSVVEIYEKDGKVYGKIVEILNKNRQNAVCGKCPEDDYRKDKPVLGMVIINGLKKSGKEYKGGKILDPHKGKEYKCKLWIDESDSDKLNVRGYIAFLYRTQNWYRVE</sequence>
<keyword evidence="1" id="KW-0732">Signal</keyword>
<organism evidence="3 4">
    <name type="scientific">Leptobacterium flavescens</name>
    <dbReference type="NCBI Taxonomy" id="472055"/>
    <lineage>
        <taxon>Bacteria</taxon>
        <taxon>Pseudomonadati</taxon>
        <taxon>Bacteroidota</taxon>
        <taxon>Flavobacteriia</taxon>
        <taxon>Flavobacteriales</taxon>
        <taxon>Flavobacteriaceae</taxon>
        <taxon>Leptobacterium</taxon>
    </lineage>
</organism>
<dbReference type="PANTHER" id="PTHR36919:SF3">
    <property type="entry name" value="BLL5882 PROTEIN"/>
    <property type="match status" value="1"/>
</dbReference>
<dbReference type="InterPro" id="IPR019223">
    <property type="entry name" value="DUF2147"/>
</dbReference>
<dbReference type="Proteomes" id="UP000468581">
    <property type="component" value="Unassembled WGS sequence"/>
</dbReference>
<evidence type="ECO:0000313" key="4">
    <source>
        <dbReference type="Proteomes" id="UP000468581"/>
    </source>
</evidence>
<feature type="signal peptide" evidence="1">
    <location>
        <begin position="1"/>
        <end position="23"/>
    </location>
</feature>
<dbReference type="RefSeq" id="WP_163604992.1">
    <property type="nucleotide sequence ID" value="NZ_JAABOO010000001.1"/>
</dbReference>
<evidence type="ECO:0000259" key="2">
    <source>
        <dbReference type="Pfam" id="PF09917"/>
    </source>
</evidence>
<dbReference type="PANTHER" id="PTHR36919">
    <property type="entry name" value="BLR1215 PROTEIN"/>
    <property type="match status" value="1"/>
</dbReference>
<proteinExistence type="predicted"/>
<comment type="caution">
    <text evidence="3">The sequence shown here is derived from an EMBL/GenBank/DDBJ whole genome shotgun (WGS) entry which is preliminary data.</text>
</comment>
<accession>A0A6P0UHM5</accession>
<keyword evidence="4" id="KW-1185">Reference proteome</keyword>
<dbReference type="Gene3D" id="2.40.128.520">
    <property type="match status" value="1"/>
</dbReference>
<dbReference type="Pfam" id="PF09917">
    <property type="entry name" value="DUF2147"/>
    <property type="match status" value="1"/>
</dbReference>
<name>A0A6P0UHM5_9FLAO</name>
<protein>
    <submittedName>
        <fullName evidence="3">DUF2147 domain-containing protein</fullName>
    </submittedName>
</protein>
<evidence type="ECO:0000256" key="1">
    <source>
        <dbReference type="SAM" id="SignalP"/>
    </source>
</evidence>
<dbReference type="AlphaFoldDB" id="A0A6P0UHM5"/>
<feature type="domain" description="DUF2147" evidence="2">
    <location>
        <begin position="28"/>
        <end position="145"/>
    </location>
</feature>
<gene>
    <name evidence="3" type="ORF">GWK08_00725</name>
</gene>
<dbReference type="EMBL" id="JAABOO010000001">
    <property type="protein sequence ID" value="NER11950.1"/>
    <property type="molecule type" value="Genomic_DNA"/>
</dbReference>
<evidence type="ECO:0000313" key="3">
    <source>
        <dbReference type="EMBL" id="NER11950.1"/>
    </source>
</evidence>